<keyword evidence="3" id="KW-1185">Reference proteome</keyword>
<reference evidence="2 3" key="1">
    <citation type="submission" date="2023-12" db="EMBL/GenBank/DDBJ databases">
        <title>A high-quality genome assembly for Dillenia turbinata (Dilleniales).</title>
        <authorList>
            <person name="Chanderbali A."/>
        </authorList>
    </citation>
    <scope>NUCLEOTIDE SEQUENCE [LARGE SCALE GENOMIC DNA]</scope>
    <source>
        <strain evidence="2">LSX21</strain>
        <tissue evidence="2">Leaf</tissue>
    </source>
</reference>
<proteinExistence type="predicted"/>
<comment type="caution">
    <text evidence="2">The sequence shown here is derived from an EMBL/GenBank/DDBJ whole genome shotgun (WGS) entry which is preliminary data.</text>
</comment>
<evidence type="ECO:0000256" key="1">
    <source>
        <dbReference type="SAM" id="MobiDB-lite"/>
    </source>
</evidence>
<evidence type="ECO:0000313" key="3">
    <source>
        <dbReference type="Proteomes" id="UP001370490"/>
    </source>
</evidence>
<accession>A0AAN8W0E9</accession>
<evidence type="ECO:0000313" key="2">
    <source>
        <dbReference type="EMBL" id="KAK6937618.1"/>
    </source>
</evidence>
<dbReference type="Proteomes" id="UP001370490">
    <property type="component" value="Unassembled WGS sequence"/>
</dbReference>
<sequence>MVNKPGEDGNESRSGMRRKPAEVPDVETQYELGAREFVRASRGTGPDDLINSAIGGFGCGSLLGRLQGGQLGAIKYSVIFAVAGTAFDFVILKLQPWLKSFTVLNNKDGSLFKLPEWSPIQVLDEEALAAKRAREQRFYSQRGLNNLNKEKS</sequence>
<dbReference type="AlphaFoldDB" id="A0AAN8W0E9"/>
<dbReference type="EMBL" id="JBAMMX010000006">
    <property type="protein sequence ID" value="KAK6937618.1"/>
    <property type="molecule type" value="Genomic_DNA"/>
</dbReference>
<feature type="compositionally biased region" description="Basic and acidic residues" evidence="1">
    <location>
        <begin position="1"/>
        <end position="11"/>
    </location>
</feature>
<name>A0AAN8W0E9_9MAGN</name>
<gene>
    <name evidence="2" type="ORF">RJ641_031126</name>
</gene>
<feature type="region of interest" description="Disordered" evidence="1">
    <location>
        <begin position="1"/>
        <end position="25"/>
    </location>
</feature>
<organism evidence="2 3">
    <name type="scientific">Dillenia turbinata</name>
    <dbReference type="NCBI Taxonomy" id="194707"/>
    <lineage>
        <taxon>Eukaryota</taxon>
        <taxon>Viridiplantae</taxon>
        <taxon>Streptophyta</taxon>
        <taxon>Embryophyta</taxon>
        <taxon>Tracheophyta</taxon>
        <taxon>Spermatophyta</taxon>
        <taxon>Magnoliopsida</taxon>
        <taxon>eudicotyledons</taxon>
        <taxon>Gunneridae</taxon>
        <taxon>Pentapetalae</taxon>
        <taxon>Dilleniales</taxon>
        <taxon>Dilleniaceae</taxon>
        <taxon>Dillenia</taxon>
    </lineage>
</organism>
<protein>
    <submittedName>
        <fullName evidence="2">Uncharacterized protein</fullName>
    </submittedName>
</protein>